<dbReference type="GO" id="GO:0005634">
    <property type="term" value="C:nucleus"/>
    <property type="evidence" value="ECO:0007669"/>
    <property type="project" value="TreeGrafter"/>
</dbReference>
<evidence type="ECO:0000313" key="7">
    <source>
        <dbReference type="EMBL" id="KAH7128384.1"/>
    </source>
</evidence>
<dbReference type="CDD" id="cd00067">
    <property type="entry name" value="GAL4"/>
    <property type="match status" value="1"/>
</dbReference>
<dbReference type="InterPro" id="IPR001138">
    <property type="entry name" value="Zn2Cys6_DnaBD"/>
</dbReference>
<protein>
    <submittedName>
        <fullName evidence="7">Fungal-specific transcription factor domain-containing protein</fullName>
    </submittedName>
</protein>
<reference evidence="7" key="1">
    <citation type="journal article" date="2021" name="Nat. Commun.">
        <title>Genetic determinants of endophytism in the Arabidopsis root mycobiome.</title>
        <authorList>
            <person name="Mesny F."/>
            <person name="Miyauchi S."/>
            <person name="Thiergart T."/>
            <person name="Pickel B."/>
            <person name="Atanasova L."/>
            <person name="Karlsson M."/>
            <person name="Huettel B."/>
            <person name="Barry K.W."/>
            <person name="Haridas S."/>
            <person name="Chen C."/>
            <person name="Bauer D."/>
            <person name="Andreopoulos W."/>
            <person name="Pangilinan J."/>
            <person name="LaButti K."/>
            <person name="Riley R."/>
            <person name="Lipzen A."/>
            <person name="Clum A."/>
            <person name="Drula E."/>
            <person name="Henrissat B."/>
            <person name="Kohler A."/>
            <person name="Grigoriev I.V."/>
            <person name="Martin F.M."/>
            <person name="Hacquard S."/>
        </authorList>
    </citation>
    <scope>NUCLEOTIDE SEQUENCE</scope>
    <source>
        <strain evidence="7">MPI-CAGE-CH-0243</strain>
    </source>
</reference>
<dbReference type="AlphaFoldDB" id="A0A9P9E0F3"/>
<keyword evidence="4" id="KW-0539">Nucleus</keyword>
<dbReference type="SMART" id="SM00066">
    <property type="entry name" value="GAL4"/>
    <property type="match status" value="1"/>
</dbReference>
<evidence type="ECO:0000256" key="5">
    <source>
        <dbReference type="SAM" id="MobiDB-lite"/>
    </source>
</evidence>
<dbReference type="SUPFAM" id="SSF57701">
    <property type="entry name" value="Zn2/Cys6 DNA-binding domain"/>
    <property type="match status" value="1"/>
</dbReference>
<dbReference type="GO" id="GO:0000981">
    <property type="term" value="F:DNA-binding transcription factor activity, RNA polymerase II-specific"/>
    <property type="evidence" value="ECO:0007669"/>
    <property type="project" value="InterPro"/>
</dbReference>
<dbReference type="SMART" id="SM00906">
    <property type="entry name" value="Fungal_trans"/>
    <property type="match status" value="1"/>
</dbReference>
<gene>
    <name evidence="7" type="ORF">B0J11DRAFT_269754</name>
</gene>
<dbReference type="PANTHER" id="PTHR47424">
    <property type="entry name" value="REGULATORY PROTEIN GAL4"/>
    <property type="match status" value="1"/>
</dbReference>
<name>A0A9P9E0F3_9PLEO</name>
<dbReference type="GO" id="GO:0006351">
    <property type="term" value="P:DNA-templated transcription"/>
    <property type="evidence" value="ECO:0007669"/>
    <property type="project" value="InterPro"/>
</dbReference>
<accession>A0A9P9E0F3</accession>
<feature type="compositionally biased region" description="Polar residues" evidence="5">
    <location>
        <begin position="1"/>
        <end position="10"/>
    </location>
</feature>
<dbReference type="InterPro" id="IPR036864">
    <property type="entry name" value="Zn2-C6_fun-type_DNA-bd_sf"/>
</dbReference>
<dbReference type="GO" id="GO:0008270">
    <property type="term" value="F:zinc ion binding"/>
    <property type="evidence" value="ECO:0007669"/>
    <property type="project" value="InterPro"/>
</dbReference>
<feature type="domain" description="Zn(2)-C6 fungal-type" evidence="6">
    <location>
        <begin position="39"/>
        <end position="70"/>
    </location>
</feature>
<dbReference type="OrthoDB" id="3362851at2759"/>
<dbReference type="EMBL" id="JAGMWT010000005">
    <property type="protein sequence ID" value="KAH7128384.1"/>
    <property type="molecule type" value="Genomic_DNA"/>
</dbReference>
<keyword evidence="1" id="KW-0479">Metal-binding</keyword>
<feature type="region of interest" description="Disordered" evidence="5">
    <location>
        <begin position="1"/>
        <end position="31"/>
    </location>
</feature>
<dbReference type="PROSITE" id="PS00463">
    <property type="entry name" value="ZN2_CY6_FUNGAL_1"/>
    <property type="match status" value="1"/>
</dbReference>
<evidence type="ECO:0000256" key="4">
    <source>
        <dbReference type="ARBA" id="ARBA00023242"/>
    </source>
</evidence>
<evidence type="ECO:0000259" key="6">
    <source>
        <dbReference type="PROSITE" id="PS50048"/>
    </source>
</evidence>
<dbReference type="PROSITE" id="PS50048">
    <property type="entry name" value="ZN2_CY6_FUNGAL_2"/>
    <property type="match status" value="1"/>
</dbReference>
<feature type="region of interest" description="Disordered" evidence="5">
    <location>
        <begin position="124"/>
        <end position="151"/>
    </location>
</feature>
<dbReference type="GO" id="GO:0000978">
    <property type="term" value="F:RNA polymerase II cis-regulatory region sequence-specific DNA binding"/>
    <property type="evidence" value="ECO:0007669"/>
    <property type="project" value="TreeGrafter"/>
</dbReference>
<proteinExistence type="predicted"/>
<sequence>MFHTFQSSVGLRSPGAESDGATGKPTRAAGSRRISTSNACVECRRRKIRCDGTQPCGQCQWYQHPEACGYSKPAQRVVPSRKLVDKLSSNIEQYKAVLAKLYPTKELDTLLSLPREELLELALSSPDPAATTSPSTSGTQTISEVAHGSDGADSLEALEQAPLEDPYWDEARKHLVRVQGISDDVNGLSMSFEKLSSYVGISSITAALKVIVKCAPHARPLITNNHQETALPSRAGSPPPELAEDNPLALPPQAQAQELVKSYFERAHLFFPLIEERKFWSQFLYGDRKDSPWLALLNMVFALGSLASSTADNEVHYIYFNRARQHLTLESFGSGNLEVLQALAIMSGYYMHYLNRPNEAHSLMGGTLRMATALGLHREYSDASKRDPTRGLNVMAPGEGDPISPEMRRRIWWSLFCLDAWASTTTGRPSLGRMGPSITVLPPGTVDNSAYVLPQPNTPQYIEQLKVLPLMYNAEFCKVATRIQDRLVETPLLSPSETAAFDNDVIRWHDELPAILSNMNESCPDFLRRVRFVMKWRFQNIRIVLHRPLLLNAALRRCSYANLSADEKVAIGKCRLIAAKTIEDIASECLPDLISGWNAVWFTFQACMVPLVSLFSDTSIPEEAEKWKASIEVALDFFERSKPWSIAAKRSQDAVSRLYQAYKVQFMEHGHPVQHVPQHHFNNSAPQMDGHFDYNAVPDVGALSMNPSVAGAWNTEPHAVQHLNGFWDDMMWDTNLPDMLDTPFGLSNEYEFQGAAQDSGAPCWMQGN</sequence>
<feature type="compositionally biased region" description="Low complexity" evidence="5">
    <location>
        <begin position="124"/>
        <end position="143"/>
    </location>
</feature>
<dbReference type="Proteomes" id="UP000700596">
    <property type="component" value="Unassembled WGS sequence"/>
</dbReference>
<dbReference type="CDD" id="cd12148">
    <property type="entry name" value="fungal_TF_MHR"/>
    <property type="match status" value="1"/>
</dbReference>
<dbReference type="InterPro" id="IPR051127">
    <property type="entry name" value="Fungal_SecMet_Regulators"/>
</dbReference>
<keyword evidence="2" id="KW-0805">Transcription regulation</keyword>
<dbReference type="PANTHER" id="PTHR47424:SF5">
    <property type="entry name" value="ZN(II)2CYS6 TRANSCRIPTION FACTOR (EUROFUNG)"/>
    <property type="match status" value="1"/>
</dbReference>
<dbReference type="Pfam" id="PF04082">
    <property type="entry name" value="Fungal_trans"/>
    <property type="match status" value="1"/>
</dbReference>
<evidence type="ECO:0000256" key="1">
    <source>
        <dbReference type="ARBA" id="ARBA00022723"/>
    </source>
</evidence>
<comment type="caution">
    <text evidence="7">The sequence shown here is derived from an EMBL/GenBank/DDBJ whole genome shotgun (WGS) entry which is preliminary data.</text>
</comment>
<keyword evidence="3" id="KW-0804">Transcription</keyword>
<evidence type="ECO:0000256" key="3">
    <source>
        <dbReference type="ARBA" id="ARBA00023163"/>
    </source>
</evidence>
<keyword evidence="8" id="KW-1185">Reference proteome</keyword>
<dbReference type="Pfam" id="PF00172">
    <property type="entry name" value="Zn_clus"/>
    <property type="match status" value="1"/>
</dbReference>
<feature type="region of interest" description="Disordered" evidence="5">
    <location>
        <begin position="223"/>
        <end position="246"/>
    </location>
</feature>
<organism evidence="7 8">
    <name type="scientific">Dendryphion nanum</name>
    <dbReference type="NCBI Taxonomy" id="256645"/>
    <lineage>
        <taxon>Eukaryota</taxon>
        <taxon>Fungi</taxon>
        <taxon>Dikarya</taxon>
        <taxon>Ascomycota</taxon>
        <taxon>Pezizomycotina</taxon>
        <taxon>Dothideomycetes</taxon>
        <taxon>Pleosporomycetidae</taxon>
        <taxon>Pleosporales</taxon>
        <taxon>Torulaceae</taxon>
        <taxon>Dendryphion</taxon>
    </lineage>
</organism>
<dbReference type="InterPro" id="IPR007219">
    <property type="entry name" value="XnlR_reg_dom"/>
</dbReference>
<evidence type="ECO:0000313" key="8">
    <source>
        <dbReference type="Proteomes" id="UP000700596"/>
    </source>
</evidence>
<evidence type="ECO:0000256" key="2">
    <source>
        <dbReference type="ARBA" id="ARBA00023015"/>
    </source>
</evidence>
<dbReference type="GO" id="GO:0000435">
    <property type="term" value="P:positive regulation of transcription from RNA polymerase II promoter by galactose"/>
    <property type="evidence" value="ECO:0007669"/>
    <property type="project" value="TreeGrafter"/>
</dbReference>
<dbReference type="Gene3D" id="4.10.240.10">
    <property type="entry name" value="Zn(2)-C6 fungal-type DNA-binding domain"/>
    <property type="match status" value="1"/>
</dbReference>